<keyword evidence="4" id="KW-1185">Reference proteome</keyword>
<dbReference type="HOGENOM" id="CLU_320044_0_0_1"/>
<evidence type="ECO:0000313" key="3">
    <source>
        <dbReference type="EMBL" id="EMR65274.1"/>
    </source>
</evidence>
<dbReference type="CDD" id="cd14686">
    <property type="entry name" value="bZIP"/>
    <property type="match status" value="1"/>
</dbReference>
<comment type="similarity">
    <text evidence="1">Belongs to the CoA-transferase III family.</text>
</comment>
<dbReference type="STRING" id="1287681.M7SG80"/>
<feature type="compositionally biased region" description="Low complexity" evidence="2">
    <location>
        <begin position="126"/>
        <end position="139"/>
    </location>
</feature>
<gene>
    <name evidence="3" type="ORF">UCREL1_7761</name>
</gene>
<dbReference type="AlphaFoldDB" id="M7SG80"/>
<dbReference type="OrthoDB" id="2308815at2759"/>
<evidence type="ECO:0000256" key="1">
    <source>
        <dbReference type="ARBA" id="ARBA00008383"/>
    </source>
</evidence>
<feature type="region of interest" description="Disordered" evidence="2">
    <location>
        <begin position="1"/>
        <end position="43"/>
    </location>
</feature>
<dbReference type="InterPro" id="IPR003673">
    <property type="entry name" value="CoA-Trfase_fam_III"/>
</dbReference>
<dbReference type="InterPro" id="IPR052985">
    <property type="entry name" value="CoA-trans_III_biosynth/detox"/>
</dbReference>
<dbReference type="SUPFAM" id="SSF89796">
    <property type="entry name" value="CoA-transferase family III (CaiB/BaiF)"/>
    <property type="match status" value="2"/>
</dbReference>
<protein>
    <submittedName>
        <fullName evidence="3">Putative caib baif family enzyme protein</fullName>
    </submittedName>
</protein>
<sequence>MVSKSVTKTRNRRPQNNNDDKDDEAHTTTTNTAKVRRERNRQAQHVFRIRKQAEQREKDQHIQKLESEIEEMGSVFFDLADAITRSEHAQADAQLMQTLRNSMKRVVRLGNDSVEHESDSDPCQTSSEDPVPVEPVEVPSAVNTPPLEVQVYDPRANDDLESLRYGYMVLSSALETSNETVQRLFQFTLKRGTRQETLTNMQWALGPGNWFMPILASHNFHGEVSKNILRSLLGQKGEHPIDPDAAPHRRDELLMNAVEVEKYIMSRSTGYVTEDILELAIGADKNLDSRQESQNPHPEDIMDFDVFFPTERGRTGQAVISPSMRRQVPRILRISQSRLIQNIAYVSISAEMGDYTIQKEASRILHEVLLKDSRLGIPDDVKEAASRINFDERAVQTPFLPTPVKCTESSTALWALLAAFGSAIATQRYGPTTSTTQNQKAVVNSDVATMFLFSFLFLRVGGRPTSDPAVAARYSAYDTRQQFTPWRRLCTTVYPTRDGRWFHLHGGLDSSKSFRMLGLPTHEELTDEMEVIHRISERVQQFDADWLDVEANEHWRQAGGICLSPEEFGNSEQGRAIADDGLYLIEESLVGDAQLPPVPWPEVTQNNNTFRPLEGIKLVDITRAIAGPTIARLAALLGATVIRVSNTELPDLGIVLFESNLGKRDAHVELKTEEGRAALRRLVEDADVVLDGYRPGVLERLGFGPAWVYEVARRRGKGIVYARENCHGWKGPWRHRSGWQQVSDAVTGIGWLFGRMWGLEGDEPMMPFLPNSDFQTGIVGCIAIMNALDRRARSGGNYLVSTSLNQLNCFLISLGTQSPETQEALRTRWPNMKFRHYDDLHRQMPVLVPELLNPEYFMTLKAELGVSNEEMTFVGPAIKYETTKLFYDRGSCLRGFDKAEWPGERKD</sequence>
<name>M7SG80_EUTLA</name>
<dbReference type="Pfam" id="PF02515">
    <property type="entry name" value="CoA_transf_3"/>
    <property type="match status" value="1"/>
</dbReference>
<feature type="region of interest" description="Disordered" evidence="2">
    <location>
        <begin position="112"/>
        <end position="139"/>
    </location>
</feature>
<organism evidence="3 4">
    <name type="scientific">Eutypa lata (strain UCR-EL1)</name>
    <name type="common">Grapevine dieback disease fungus</name>
    <name type="synonym">Eutypa armeniacae</name>
    <dbReference type="NCBI Taxonomy" id="1287681"/>
    <lineage>
        <taxon>Eukaryota</taxon>
        <taxon>Fungi</taxon>
        <taxon>Dikarya</taxon>
        <taxon>Ascomycota</taxon>
        <taxon>Pezizomycotina</taxon>
        <taxon>Sordariomycetes</taxon>
        <taxon>Xylariomycetidae</taxon>
        <taxon>Xylariales</taxon>
        <taxon>Diatrypaceae</taxon>
        <taxon>Eutypa</taxon>
    </lineage>
</organism>
<accession>M7SG80</accession>
<dbReference type="GO" id="GO:0003824">
    <property type="term" value="F:catalytic activity"/>
    <property type="evidence" value="ECO:0007669"/>
    <property type="project" value="InterPro"/>
</dbReference>
<evidence type="ECO:0000256" key="2">
    <source>
        <dbReference type="SAM" id="MobiDB-lite"/>
    </source>
</evidence>
<dbReference type="PANTHER" id="PTHR48229">
    <property type="entry name" value="CAIB/BAIF FAMILY ENZYME (AFU_ORTHOLOGUE AFUA_1G05360)-RELATED"/>
    <property type="match status" value="1"/>
</dbReference>
<dbReference type="InterPro" id="IPR023606">
    <property type="entry name" value="CoA-Trfase_III_dom_1_sf"/>
</dbReference>
<dbReference type="PANTHER" id="PTHR48229:SF1">
    <property type="entry name" value="ALPHA METHYLACYL-COA RACEMASE-RELATED"/>
    <property type="match status" value="1"/>
</dbReference>
<evidence type="ECO:0000313" key="4">
    <source>
        <dbReference type="Proteomes" id="UP000012174"/>
    </source>
</evidence>
<dbReference type="KEGG" id="ela:UCREL1_7761"/>
<dbReference type="Gene3D" id="3.40.50.10540">
    <property type="entry name" value="Crotonobetainyl-coa:carnitine coa-transferase, domain 1"/>
    <property type="match status" value="1"/>
</dbReference>
<reference evidence="4" key="1">
    <citation type="journal article" date="2013" name="Genome Announc.">
        <title>Draft genome sequence of the grapevine dieback fungus Eutypa lata UCR-EL1.</title>
        <authorList>
            <person name="Blanco-Ulate B."/>
            <person name="Rolshausen P.E."/>
            <person name="Cantu D."/>
        </authorList>
    </citation>
    <scope>NUCLEOTIDE SEQUENCE [LARGE SCALE GENOMIC DNA]</scope>
    <source>
        <strain evidence="4">UCR-EL1</strain>
    </source>
</reference>
<dbReference type="Proteomes" id="UP000012174">
    <property type="component" value="Unassembled WGS sequence"/>
</dbReference>
<dbReference type="eggNOG" id="KOG3957">
    <property type="taxonomic scope" value="Eukaryota"/>
</dbReference>
<dbReference type="EMBL" id="KB706899">
    <property type="protein sequence ID" value="EMR65274.1"/>
    <property type="molecule type" value="Genomic_DNA"/>
</dbReference>
<proteinExistence type="inferred from homology"/>